<dbReference type="GeneID" id="27702905"/>
<name>A0A0D2HE76_CLAB1</name>
<keyword evidence="6" id="KW-1185">Reference proteome</keyword>
<accession>A0A0D2HE76</accession>
<dbReference type="PANTHER" id="PTHR43283:SF17">
    <property type="entry name" value="(LOVD), PUTATIVE (AFU_ORTHOLOGUE AFUA_5G00920)-RELATED"/>
    <property type="match status" value="1"/>
</dbReference>
<comment type="similarity">
    <text evidence="1">Belongs to the class-A beta-lactamase family.</text>
</comment>
<dbReference type="AlphaFoldDB" id="A0A0D2HE76"/>
<dbReference type="GO" id="GO:0016787">
    <property type="term" value="F:hydrolase activity"/>
    <property type="evidence" value="ECO:0007669"/>
    <property type="project" value="UniProtKB-KW"/>
</dbReference>
<evidence type="ECO:0000256" key="1">
    <source>
        <dbReference type="ARBA" id="ARBA00009009"/>
    </source>
</evidence>
<dbReference type="InterPro" id="IPR012338">
    <property type="entry name" value="Beta-lactam/transpept-like"/>
</dbReference>
<dbReference type="Proteomes" id="UP000053789">
    <property type="component" value="Unassembled WGS sequence"/>
</dbReference>
<evidence type="ECO:0000313" key="6">
    <source>
        <dbReference type="Proteomes" id="UP000053789"/>
    </source>
</evidence>
<sequence>MADLDEILRRYTDPSTGSVHGATFIAVDSAGNDLYRSSFGSRTVDRSDPLTPDTLTWIASQSKLATSVAAMQIVEKGLIGLDDDVRDVLPVLKDLKVLVGFEVDLDKMKPSGKPILEDVKGKITLRQLMSHTSGFCYDLGSPLLLKWSAATGRTDNMFSGKIEGSLHPLLFQPGESWMYSPGLDWVGQVVEALTKQNLDTYMQENIWGPLGAKSTTFYPTKHFHPEPVPQLHETAQRSNPAESPKALDSEPATSPWPISPRDAIGGAGLYGTANDYIKLLSCLLQGGGPLLKKESVDEMFRPQIGKGSTEAFHASIVAGGRDRLWRPSSAATAAATVAAAEEQGSVTGGHCLAGAVNLEDVPGRRRRGTVNWGGLPNLFWWVDREGGVAGTLFNQIIPAGDPLCMDLLVELEEALYRLKEQKA</sequence>
<protein>
    <recommendedName>
        <fullName evidence="4">Beta-lactamase-related domain-containing protein</fullName>
    </recommendedName>
</protein>
<evidence type="ECO:0000256" key="2">
    <source>
        <dbReference type="ARBA" id="ARBA00022801"/>
    </source>
</evidence>
<feature type="domain" description="Beta-lactamase-related" evidence="4">
    <location>
        <begin position="21"/>
        <end position="392"/>
    </location>
</feature>
<dbReference type="InterPro" id="IPR001466">
    <property type="entry name" value="Beta-lactam-related"/>
</dbReference>
<dbReference type="RefSeq" id="XP_016615794.1">
    <property type="nucleotide sequence ID" value="XM_016767696.1"/>
</dbReference>
<dbReference type="Pfam" id="PF00144">
    <property type="entry name" value="Beta-lactamase"/>
    <property type="match status" value="1"/>
</dbReference>
<dbReference type="HOGENOM" id="CLU_020027_11_1_1"/>
<reference evidence="5" key="1">
    <citation type="submission" date="2015-01" db="EMBL/GenBank/DDBJ databases">
        <title>The Genome Sequence of Cladophialophora bantiana CBS 173.52.</title>
        <authorList>
            <consortium name="The Broad Institute Genomics Platform"/>
            <person name="Cuomo C."/>
            <person name="de Hoog S."/>
            <person name="Gorbushina A."/>
            <person name="Stielow B."/>
            <person name="Teixiera M."/>
            <person name="Abouelleil A."/>
            <person name="Chapman S.B."/>
            <person name="Priest M."/>
            <person name="Young S.K."/>
            <person name="Wortman J."/>
            <person name="Nusbaum C."/>
            <person name="Birren B."/>
        </authorList>
    </citation>
    <scope>NUCLEOTIDE SEQUENCE [LARGE SCALE GENOMIC DNA]</scope>
    <source>
        <strain evidence="5">CBS 173.52</strain>
    </source>
</reference>
<feature type="region of interest" description="Disordered" evidence="3">
    <location>
        <begin position="222"/>
        <end position="260"/>
    </location>
</feature>
<dbReference type="SUPFAM" id="SSF56601">
    <property type="entry name" value="beta-lactamase/transpeptidase-like"/>
    <property type="match status" value="1"/>
</dbReference>
<dbReference type="InterPro" id="IPR050789">
    <property type="entry name" value="Diverse_Enzym_Activities"/>
</dbReference>
<dbReference type="Gene3D" id="3.40.710.10">
    <property type="entry name" value="DD-peptidase/beta-lactamase superfamily"/>
    <property type="match status" value="1"/>
</dbReference>
<dbReference type="EMBL" id="KN846996">
    <property type="protein sequence ID" value="KIW89125.1"/>
    <property type="molecule type" value="Genomic_DNA"/>
</dbReference>
<dbReference type="PANTHER" id="PTHR43283">
    <property type="entry name" value="BETA-LACTAMASE-RELATED"/>
    <property type="match status" value="1"/>
</dbReference>
<evidence type="ECO:0000313" key="5">
    <source>
        <dbReference type="EMBL" id="KIW89125.1"/>
    </source>
</evidence>
<keyword evidence="2" id="KW-0378">Hydrolase</keyword>
<dbReference type="VEuPathDB" id="FungiDB:Z519_09977"/>
<gene>
    <name evidence="5" type="ORF">Z519_09977</name>
</gene>
<organism evidence="5 6">
    <name type="scientific">Cladophialophora bantiana (strain ATCC 10958 / CBS 173.52 / CDC B-1940 / NIH 8579)</name>
    <name type="common">Xylohypha bantiana</name>
    <dbReference type="NCBI Taxonomy" id="1442370"/>
    <lineage>
        <taxon>Eukaryota</taxon>
        <taxon>Fungi</taxon>
        <taxon>Dikarya</taxon>
        <taxon>Ascomycota</taxon>
        <taxon>Pezizomycotina</taxon>
        <taxon>Eurotiomycetes</taxon>
        <taxon>Chaetothyriomycetidae</taxon>
        <taxon>Chaetothyriales</taxon>
        <taxon>Herpotrichiellaceae</taxon>
        <taxon>Cladophialophora</taxon>
    </lineage>
</organism>
<dbReference type="OrthoDB" id="428260at2759"/>
<proteinExistence type="inferred from homology"/>
<evidence type="ECO:0000256" key="3">
    <source>
        <dbReference type="SAM" id="MobiDB-lite"/>
    </source>
</evidence>
<evidence type="ECO:0000259" key="4">
    <source>
        <dbReference type="Pfam" id="PF00144"/>
    </source>
</evidence>